<keyword evidence="4" id="KW-0813">Transport</keyword>
<comment type="subcellular location">
    <subcellularLocation>
        <location evidence="3">Cell membrane</location>
        <topology evidence="3">Multi-pass membrane protein</topology>
    </subcellularLocation>
</comment>
<keyword evidence="11" id="KW-0560">Oxidoreductase</keyword>
<evidence type="ECO:0000256" key="10">
    <source>
        <dbReference type="ARBA" id="ARBA00022989"/>
    </source>
</evidence>
<dbReference type="InterPro" id="IPR003816">
    <property type="entry name" value="Nitrate_red_gam"/>
</dbReference>
<keyword evidence="13" id="KW-0534">Nitrate assimilation</keyword>
<reference evidence="24 25" key="1">
    <citation type="submission" date="2016-10" db="EMBL/GenBank/DDBJ databases">
        <title>Actinomyces aegypiusis sp. nov., isolated from the Aegypius monachus in Qinghai Tibet Plateau China.</title>
        <authorList>
            <person name="Wang Y."/>
        </authorList>
    </citation>
    <scope>NUCLEOTIDE SEQUENCE [LARGE SCALE GENOMIC DNA]</scope>
    <source>
        <strain evidence="24 25">VUL4_3</strain>
    </source>
</reference>
<keyword evidence="8" id="KW-0479">Metal-binding</keyword>
<keyword evidence="7 22" id="KW-0812">Transmembrane</keyword>
<keyword evidence="6 20" id="KW-0349">Heme</keyword>
<feature type="binding site" description="axial binding residue" evidence="20">
    <location>
        <position position="189"/>
    </location>
    <ligand>
        <name>heme b</name>
        <dbReference type="ChEBI" id="CHEBI:60344"/>
        <label>1</label>
    </ligand>
    <ligandPart>
        <name>Fe</name>
        <dbReference type="ChEBI" id="CHEBI:18248"/>
    </ligandPart>
</feature>
<dbReference type="OrthoDB" id="9788113at2"/>
<evidence type="ECO:0000256" key="3">
    <source>
        <dbReference type="ARBA" id="ARBA00004651"/>
    </source>
</evidence>
<comment type="cofactor">
    <cofactor evidence="2">
        <name>heme b</name>
        <dbReference type="ChEBI" id="CHEBI:60344"/>
    </cofactor>
</comment>
<comment type="cofactor">
    <cofactor evidence="1">
        <name>Mo-bis(molybdopterin guanine dinucleotide)</name>
        <dbReference type="ChEBI" id="CHEBI:60539"/>
    </cofactor>
</comment>
<dbReference type="PANTHER" id="PTHR30598:SF3">
    <property type="entry name" value="RESPIRATORY NITRATE REDUCTASE 1 GAMMA CHAIN"/>
    <property type="match status" value="1"/>
</dbReference>
<evidence type="ECO:0000256" key="4">
    <source>
        <dbReference type="ARBA" id="ARBA00022448"/>
    </source>
</evidence>
<feature type="transmembrane region" description="Helical" evidence="22">
    <location>
        <begin position="86"/>
        <end position="110"/>
    </location>
</feature>
<keyword evidence="14 22" id="KW-0472">Membrane</keyword>
<feature type="transmembrane region" description="Helical" evidence="22">
    <location>
        <begin position="130"/>
        <end position="150"/>
    </location>
</feature>
<dbReference type="GO" id="GO:0005886">
    <property type="term" value="C:plasma membrane"/>
    <property type="evidence" value="ECO:0007669"/>
    <property type="project" value="UniProtKB-SubCell"/>
</dbReference>
<dbReference type="GO" id="GO:0009325">
    <property type="term" value="C:nitrate reductase complex"/>
    <property type="evidence" value="ECO:0007669"/>
    <property type="project" value="InterPro"/>
</dbReference>
<keyword evidence="9" id="KW-0249">Electron transport</keyword>
<gene>
    <name evidence="24" type="ORF">BK816_06880</name>
</gene>
<dbReference type="GO" id="GO:0020037">
    <property type="term" value="F:heme binding"/>
    <property type="evidence" value="ECO:0007669"/>
    <property type="project" value="TreeGrafter"/>
</dbReference>
<comment type="similarity">
    <text evidence="18">In the N-terminal section; belongs to the nitrate reductase alpha subunit family.</text>
</comment>
<feature type="binding site" description="axial binding residue" evidence="20">
    <location>
        <position position="207"/>
    </location>
    <ligand>
        <name>heme b</name>
        <dbReference type="ChEBI" id="CHEBI:60344"/>
        <label>1</label>
    </ligand>
    <ligandPart>
        <name>Fe</name>
        <dbReference type="ChEBI" id="CHEBI:18248"/>
    </ligandPart>
</feature>
<evidence type="ECO:0000256" key="19">
    <source>
        <dbReference type="ARBA" id="ARBA00071287"/>
    </source>
</evidence>
<evidence type="ECO:0000256" key="18">
    <source>
        <dbReference type="ARBA" id="ARBA00061480"/>
    </source>
</evidence>
<feature type="binding site" description="axial binding residue" evidence="20">
    <location>
        <position position="65"/>
    </location>
    <ligand>
        <name>heme b</name>
        <dbReference type="ChEBI" id="CHEBI:60344"/>
        <label>1</label>
    </ligand>
    <ligandPart>
        <name>Fe</name>
        <dbReference type="ChEBI" id="CHEBI:18248"/>
    </ligandPart>
</feature>
<evidence type="ECO:0000256" key="14">
    <source>
        <dbReference type="ARBA" id="ARBA00023136"/>
    </source>
</evidence>
<evidence type="ECO:0000256" key="6">
    <source>
        <dbReference type="ARBA" id="ARBA00022617"/>
    </source>
</evidence>
<protein>
    <recommendedName>
        <fullName evidence="19">Nitrate reductase-like protein NarX</fullName>
    </recommendedName>
</protein>
<dbReference type="PANTHER" id="PTHR30598">
    <property type="entry name" value="NITRATE REDUCTASE PRIVATE CHAPERONE, REDOX ENZYME MATURATION PROTEIN REMP FAMILY"/>
    <property type="match status" value="1"/>
</dbReference>
<name>A0A1D9ML59_9ACTO</name>
<evidence type="ECO:0000313" key="25">
    <source>
        <dbReference type="Proteomes" id="UP000176288"/>
    </source>
</evidence>
<dbReference type="Gene3D" id="1.20.950.20">
    <property type="entry name" value="Transmembrane di-heme cytochromes, Chain C"/>
    <property type="match status" value="1"/>
</dbReference>
<evidence type="ECO:0000313" key="24">
    <source>
        <dbReference type="EMBL" id="AOZ73044.1"/>
    </source>
</evidence>
<evidence type="ECO:0000259" key="23">
    <source>
        <dbReference type="Pfam" id="PF02665"/>
    </source>
</evidence>
<evidence type="ECO:0000256" key="5">
    <source>
        <dbReference type="ARBA" id="ARBA00022475"/>
    </source>
</evidence>
<dbReference type="GO" id="GO:0009055">
    <property type="term" value="F:electron transfer activity"/>
    <property type="evidence" value="ECO:0007669"/>
    <property type="project" value="TreeGrafter"/>
</dbReference>
<evidence type="ECO:0000256" key="12">
    <source>
        <dbReference type="ARBA" id="ARBA00023004"/>
    </source>
</evidence>
<sequence length="259" mass="28870">MKMDFFLWVALPYISFALLIGGMIWRWKTDQYGWTSRSSQIYESKLLRLSSPLFHLGIIFVGLGHVMGLVFPKAMTNALGISEHSYHLVATIGGSVAALMTVLGLIGLLYRRFVIKSVRLSTSRNDVFMYIMLLIAICLGTTATLVNQVFGEAGGYDYRETIGPWFRSIFYFQPDPALMANVPLTFKLHVIAGLLLFAVWPFTRLVHVLSAPIGYPTRPYVVYRSREAATGAAKPARGWKKVDHSSDDYYTGGARPSGA</sequence>
<keyword evidence="5" id="KW-1003">Cell membrane</keyword>
<keyword evidence="10 22" id="KW-1133">Transmembrane helix</keyword>
<evidence type="ECO:0000256" key="16">
    <source>
        <dbReference type="ARBA" id="ARBA00061095"/>
    </source>
</evidence>
<dbReference type="GO" id="GO:0046872">
    <property type="term" value="F:metal ion binding"/>
    <property type="evidence" value="ECO:0007669"/>
    <property type="project" value="UniProtKB-KW"/>
</dbReference>
<dbReference type="SUPFAM" id="SSF103501">
    <property type="entry name" value="Respiratory nitrate reductase 1 gamma chain"/>
    <property type="match status" value="1"/>
</dbReference>
<evidence type="ECO:0000256" key="11">
    <source>
        <dbReference type="ARBA" id="ARBA00023002"/>
    </source>
</evidence>
<feature type="transmembrane region" description="Helical" evidence="22">
    <location>
        <begin position="6"/>
        <end position="25"/>
    </location>
</feature>
<feature type="region of interest" description="Disordered" evidence="21">
    <location>
        <begin position="237"/>
        <end position="259"/>
    </location>
</feature>
<evidence type="ECO:0000256" key="8">
    <source>
        <dbReference type="ARBA" id="ARBA00022723"/>
    </source>
</evidence>
<dbReference type="EMBL" id="CP017812">
    <property type="protein sequence ID" value="AOZ73044.1"/>
    <property type="molecule type" value="Genomic_DNA"/>
</dbReference>
<evidence type="ECO:0000256" key="13">
    <source>
        <dbReference type="ARBA" id="ARBA00023063"/>
    </source>
</evidence>
<evidence type="ECO:0000256" key="17">
    <source>
        <dbReference type="ARBA" id="ARBA00061196"/>
    </source>
</evidence>
<dbReference type="KEGG" id="avu:BK816_06880"/>
<evidence type="ECO:0000256" key="15">
    <source>
        <dbReference type="ARBA" id="ARBA00056200"/>
    </source>
</evidence>
<evidence type="ECO:0000256" key="7">
    <source>
        <dbReference type="ARBA" id="ARBA00022692"/>
    </source>
</evidence>
<organism evidence="24 25">
    <name type="scientific">Boudabousia tangfeifanii</name>
    <dbReference type="NCBI Taxonomy" id="1912795"/>
    <lineage>
        <taxon>Bacteria</taxon>
        <taxon>Bacillati</taxon>
        <taxon>Actinomycetota</taxon>
        <taxon>Actinomycetes</taxon>
        <taxon>Actinomycetales</taxon>
        <taxon>Actinomycetaceae</taxon>
        <taxon>Boudabousia</taxon>
    </lineage>
</organism>
<comment type="similarity">
    <text evidence="17">In the C-terminal section; belongs to the nitrate reductase gamma subunit family.</text>
</comment>
<dbReference type="AlphaFoldDB" id="A0A1D9ML59"/>
<keyword evidence="25" id="KW-1185">Reference proteome</keyword>
<evidence type="ECO:0000256" key="21">
    <source>
        <dbReference type="SAM" id="MobiDB-lite"/>
    </source>
</evidence>
<dbReference type="InterPro" id="IPR023234">
    <property type="entry name" value="NarG-like_domain"/>
</dbReference>
<evidence type="ECO:0000256" key="2">
    <source>
        <dbReference type="ARBA" id="ARBA00001970"/>
    </source>
</evidence>
<evidence type="ECO:0000256" key="9">
    <source>
        <dbReference type="ARBA" id="ARBA00022982"/>
    </source>
</evidence>
<dbReference type="GO" id="GO:0019645">
    <property type="term" value="P:anaerobic electron transport chain"/>
    <property type="evidence" value="ECO:0007669"/>
    <property type="project" value="TreeGrafter"/>
</dbReference>
<keyword evidence="12 20" id="KW-0408">Iron</keyword>
<dbReference type="Proteomes" id="UP000176288">
    <property type="component" value="Chromosome"/>
</dbReference>
<dbReference type="NCBIfam" id="TIGR00351">
    <property type="entry name" value="narI"/>
    <property type="match status" value="1"/>
</dbReference>
<feature type="transmembrane region" description="Helical" evidence="22">
    <location>
        <begin position="184"/>
        <end position="203"/>
    </location>
</feature>
<dbReference type="FunFam" id="1.20.950.20:FF:000001">
    <property type="entry name" value="Respiratory nitrate reductase subunit gamma"/>
    <property type="match status" value="1"/>
</dbReference>
<feature type="transmembrane region" description="Helical" evidence="22">
    <location>
        <begin position="46"/>
        <end position="66"/>
    </location>
</feature>
<dbReference type="Pfam" id="PF02665">
    <property type="entry name" value="Nitrate_red_gam"/>
    <property type="match status" value="1"/>
</dbReference>
<proteinExistence type="inferred from homology"/>
<evidence type="ECO:0000256" key="20">
    <source>
        <dbReference type="PIRSR" id="PIRSR603816-1"/>
    </source>
</evidence>
<evidence type="ECO:0000256" key="1">
    <source>
        <dbReference type="ARBA" id="ARBA00001942"/>
    </source>
</evidence>
<feature type="domain" description="NarG-like" evidence="23">
    <location>
        <begin position="5"/>
        <end position="226"/>
    </location>
</feature>
<accession>A0A1D9ML59</accession>
<comment type="similarity">
    <text evidence="16">In the central section; belongs to the NarJ/NarW family.</text>
</comment>
<dbReference type="InterPro" id="IPR036197">
    <property type="entry name" value="NarG-like_sf"/>
</dbReference>
<dbReference type="InterPro" id="IPR051936">
    <property type="entry name" value="Heme-iron_electron_transfer"/>
</dbReference>
<comment type="function">
    <text evidence="15">Does not seem to have nitrate reductase activity.</text>
</comment>
<dbReference type="STRING" id="1912795.BK816_06880"/>
<feature type="binding site" description="axial binding residue" evidence="20">
    <location>
        <position position="55"/>
    </location>
    <ligand>
        <name>heme b</name>
        <dbReference type="ChEBI" id="CHEBI:60344"/>
        <label>1</label>
    </ligand>
    <ligandPart>
        <name>Fe</name>
        <dbReference type="ChEBI" id="CHEBI:18248"/>
    </ligandPart>
</feature>
<evidence type="ECO:0000256" key="22">
    <source>
        <dbReference type="SAM" id="Phobius"/>
    </source>
</evidence>
<dbReference type="GO" id="GO:0042128">
    <property type="term" value="P:nitrate assimilation"/>
    <property type="evidence" value="ECO:0007669"/>
    <property type="project" value="UniProtKB-KW"/>
</dbReference>
<dbReference type="GO" id="GO:0008940">
    <property type="term" value="F:nitrate reductase activity"/>
    <property type="evidence" value="ECO:0007669"/>
    <property type="project" value="InterPro"/>
</dbReference>